<comment type="caution">
    <text evidence="2">The sequence shown here is derived from an EMBL/GenBank/DDBJ whole genome shotgun (WGS) entry which is preliminary data.</text>
</comment>
<accession>A0A841J8Q4</accession>
<dbReference type="AlphaFoldDB" id="A0A841J8Q4"/>
<feature type="domain" description="ABC-three component systems C-terminal" evidence="1">
    <location>
        <begin position="127"/>
        <end position="327"/>
    </location>
</feature>
<organism evidence="2 3">
    <name type="scientific">Mucilaginibacter lappiensis</name>
    <dbReference type="NCBI Taxonomy" id="354630"/>
    <lineage>
        <taxon>Bacteria</taxon>
        <taxon>Pseudomonadati</taxon>
        <taxon>Bacteroidota</taxon>
        <taxon>Sphingobacteriia</taxon>
        <taxon>Sphingobacteriales</taxon>
        <taxon>Sphingobacteriaceae</taxon>
        <taxon>Mucilaginibacter</taxon>
    </lineage>
</organism>
<protein>
    <recommendedName>
        <fullName evidence="1">ABC-three component systems C-terminal domain-containing protein</fullName>
    </recommendedName>
</protein>
<evidence type="ECO:0000313" key="2">
    <source>
        <dbReference type="EMBL" id="MBB6127187.1"/>
    </source>
</evidence>
<proteinExistence type="predicted"/>
<evidence type="ECO:0000313" key="3">
    <source>
        <dbReference type="Proteomes" id="UP000548326"/>
    </source>
</evidence>
<dbReference type="RefSeq" id="WP_183586403.1">
    <property type="nucleotide sequence ID" value="NZ_JACHCA010000003.1"/>
</dbReference>
<dbReference type="Pfam" id="PF20280">
    <property type="entry name" value="CTD4"/>
    <property type="match status" value="1"/>
</dbReference>
<dbReference type="InterPro" id="IPR046916">
    <property type="entry name" value="ABC-3C_CTD4"/>
</dbReference>
<dbReference type="EMBL" id="JACHCA010000003">
    <property type="protein sequence ID" value="MBB6127187.1"/>
    <property type="molecule type" value="Genomic_DNA"/>
</dbReference>
<dbReference type="Proteomes" id="UP000548326">
    <property type="component" value="Unassembled WGS sequence"/>
</dbReference>
<name>A0A841J8Q4_9SPHI</name>
<sequence>MHSDLDIAIIIVNYIGGVRYELTHARPEREEKLMIYGYPNMLAKAAVKSTSVNCQCNLEHIAGVSFEIETAAAMHTFNRAAAQNIIGFSGSGVFYVAGDQLILKGIFPELFNPDGALNKLLVFYTGIFNELAMSKGYAEMLPEGLKSFSAHKGEALTTVHRLIKRSVESSIDNIAGSTITPFSLAEQFKGNLQVPYHTSYFNIINNPKIWKSWLELLTFLDIATDNPDYALDVFLRNIRLYHSPDKRIIDEMISTFLTDTKSMDSIENNSIVVFSGDLPSAKKYLDKAKVKKIVKSIYESGIVDMQVDHPDNVKSFCCIDLAHFADKVAEIETSLTPAQIKEQIKDEVIKILDYGNN</sequence>
<gene>
    <name evidence="2" type="ORF">HDF22_001293</name>
</gene>
<reference evidence="2 3" key="1">
    <citation type="submission" date="2020-08" db="EMBL/GenBank/DDBJ databases">
        <title>Genomic Encyclopedia of Type Strains, Phase IV (KMG-V): Genome sequencing to study the core and pangenomes of soil and plant-associated prokaryotes.</title>
        <authorList>
            <person name="Whitman W."/>
        </authorList>
    </citation>
    <scope>NUCLEOTIDE SEQUENCE [LARGE SCALE GENOMIC DNA]</scope>
    <source>
        <strain evidence="2 3">MP601</strain>
    </source>
</reference>
<evidence type="ECO:0000259" key="1">
    <source>
        <dbReference type="Pfam" id="PF20280"/>
    </source>
</evidence>